<dbReference type="NCBIfam" id="TIGR00221">
    <property type="entry name" value="nagA"/>
    <property type="match status" value="1"/>
</dbReference>
<dbReference type="STRING" id="937777.Deipe_2661"/>
<dbReference type="InterPro" id="IPR032466">
    <property type="entry name" value="Metal_Hydrolase"/>
</dbReference>
<feature type="binding site" evidence="8">
    <location>
        <position position="116"/>
    </location>
    <ligand>
        <name>Zn(2+)</name>
        <dbReference type="ChEBI" id="CHEBI:29105"/>
    </ligand>
</feature>
<dbReference type="GO" id="GO:0008448">
    <property type="term" value="F:N-acetylglucosamine-6-phosphate deacetylase activity"/>
    <property type="evidence" value="ECO:0007669"/>
    <property type="project" value="InterPro"/>
</dbReference>
<feature type="binding site" evidence="8">
    <location>
        <position position="205"/>
    </location>
    <ligand>
        <name>Zn(2+)</name>
        <dbReference type="ChEBI" id="CHEBI:29105"/>
    </ligand>
</feature>
<feature type="active site" description="Proton donor/acceptor" evidence="6">
    <location>
        <position position="262"/>
    </location>
</feature>
<evidence type="ECO:0000313" key="11">
    <source>
        <dbReference type="Proteomes" id="UP000010467"/>
    </source>
</evidence>
<dbReference type="HOGENOM" id="CLU_032482_2_1_0"/>
<gene>
    <name evidence="10" type="ordered locus">Deipe_2661</name>
</gene>
<dbReference type="Gene3D" id="2.30.40.10">
    <property type="entry name" value="Urease, subunit C, domain 1"/>
    <property type="match status" value="1"/>
</dbReference>
<evidence type="ECO:0000313" key="10">
    <source>
        <dbReference type="EMBL" id="AFZ68126.1"/>
    </source>
</evidence>
<evidence type="ECO:0000256" key="1">
    <source>
        <dbReference type="ARBA" id="ARBA00010716"/>
    </source>
</evidence>
<dbReference type="PATRIC" id="fig|937777.3.peg.2671"/>
<evidence type="ECO:0000256" key="2">
    <source>
        <dbReference type="ARBA" id="ARBA00022723"/>
    </source>
</evidence>
<feature type="binding site" evidence="7">
    <location>
        <position position="127"/>
    </location>
    <ligand>
        <name>substrate</name>
    </ligand>
</feature>
<feature type="binding site" evidence="7">
    <location>
        <position position="240"/>
    </location>
    <ligand>
        <name>substrate</name>
    </ligand>
</feature>
<reference evidence="11" key="1">
    <citation type="submission" date="2012-03" db="EMBL/GenBank/DDBJ databases">
        <title>Complete sequence of chromosome of Deinococcus peraridilitoris DSM 19664.</title>
        <authorList>
            <person name="Lucas S."/>
            <person name="Copeland A."/>
            <person name="Lapidus A."/>
            <person name="Glavina del Rio T."/>
            <person name="Dalin E."/>
            <person name="Tice H."/>
            <person name="Bruce D."/>
            <person name="Goodwin L."/>
            <person name="Pitluck S."/>
            <person name="Peters L."/>
            <person name="Mikhailova N."/>
            <person name="Lu M."/>
            <person name="Kyrpides N."/>
            <person name="Mavromatis K."/>
            <person name="Ivanova N."/>
            <person name="Brettin T."/>
            <person name="Detter J.C."/>
            <person name="Han C."/>
            <person name="Larimer F."/>
            <person name="Land M."/>
            <person name="Hauser L."/>
            <person name="Markowitz V."/>
            <person name="Cheng J.-F."/>
            <person name="Hugenholtz P."/>
            <person name="Woyke T."/>
            <person name="Wu D."/>
            <person name="Pukall R."/>
            <person name="Steenblock K."/>
            <person name="Brambilla E."/>
            <person name="Klenk H.-P."/>
            <person name="Eisen J.A."/>
        </authorList>
    </citation>
    <scope>NUCLEOTIDE SEQUENCE [LARGE SCALE GENOMIC DNA]</scope>
    <source>
        <strain evidence="11">DSM 19664 / LMG 22246 / CIP 109416 / KR-200</strain>
    </source>
</reference>
<dbReference type="Gene3D" id="3.20.20.140">
    <property type="entry name" value="Metal-dependent hydrolases"/>
    <property type="match status" value="1"/>
</dbReference>
<comment type="similarity">
    <text evidence="1 5">Belongs to the metallo-dependent hydrolases superfamily. NagA family.</text>
</comment>
<dbReference type="Proteomes" id="UP000010467">
    <property type="component" value="Chromosome"/>
</dbReference>
<feature type="binding site" evidence="7">
    <location>
        <position position="216"/>
    </location>
    <ligand>
        <name>substrate</name>
    </ligand>
</feature>
<keyword evidence="4 5" id="KW-0119">Carbohydrate metabolism</keyword>
<dbReference type="InterPro" id="IPR011059">
    <property type="entry name" value="Metal-dep_hydrolase_composite"/>
</dbReference>
<dbReference type="InterPro" id="IPR003764">
    <property type="entry name" value="GlcNAc_6-P_deAcase"/>
</dbReference>
<evidence type="ECO:0000259" key="9">
    <source>
        <dbReference type="Pfam" id="PF01979"/>
    </source>
</evidence>
<comment type="cofactor">
    <cofactor evidence="8">
        <name>a divalent metal cation</name>
        <dbReference type="ChEBI" id="CHEBI:60240"/>
    </cofactor>
    <text evidence="8">Binds 1 divalent metal cation per subunit.</text>
</comment>
<feature type="binding site" evidence="8">
    <location>
        <position position="179"/>
    </location>
    <ligand>
        <name>Zn(2+)</name>
        <dbReference type="ChEBI" id="CHEBI:29105"/>
    </ligand>
</feature>
<organism evidence="10 11">
    <name type="scientific">Deinococcus peraridilitoris (strain DSM 19664 / LMG 22246 / CIP 109416 / KR-200)</name>
    <dbReference type="NCBI Taxonomy" id="937777"/>
    <lineage>
        <taxon>Bacteria</taxon>
        <taxon>Thermotogati</taxon>
        <taxon>Deinococcota</taxon>
        <taxon>Deinococci</taxon>
        <taxon>Deinococcales</taxon>
        <taxon>Deinococcaceae</taxon>
        <taxon>Deinococcus</taxon>
    </lineage>
</organism>
<evidence type="ECO:0000256" key="5">
    <source>
        <dbReference type="PIRNR" id="PIRNR038994"/>
    </source>
</evidence>
<dbReference type="GO" id="GO:0006046">
    <property type="term" value="P:N-acetylglucosamine catabolic process"/>
    <property type="evidence" value="ECO:0007669"/>
    <property type="project" value="TreeGrafter"/>
</dbReference>
<dbReference type="eggNOG" id="COG1820">
    <property type="taxonomic scope" value="Bacteria"/>
</dbReference>
<dbReference type="AlphaFoldDB" id="L0A2S4"/>
<feature type="binding site" evidence="7">
    <location>
        <begin position="295"/>
        <end position="297"/>
    </location>
    <ligand>
        <name>substrate</name>
    </ligand>
</feature>
<dbReference type="EMBL" id="CP003382">
    <property type="protein sequence ID" value="AFZ68126.1"/>
    <property type="molecule type" value="Genomic_DNA"/>
</dbReference>
<evidence type="ECO:0000256" key="4">
    <source>
        <dbReference type="ARBA" id="ARBA00023277"/>
    </source>
</evidence>
<feature type="domain" description="Amidohydrolase-related" evidence="9">
    <location>
        <begin position="37"/>
        <end position="365"/>
    </location>
</feature>
<dbReference type="SUPFAM" id="SSF51338">
    <property type="entry name" value="Composite domain of metallo-dependent hydrolases"/>
    <property type="match status" value="1"/>
</dbReference>
<dbReference type="KEGG" id="dpd:Deipe_2661"/>
<accession>L0A2S4</accession>
<dbReference type="SUPFAM" id="SSF51556">
    <property type="entry name" value="Metallo-dependent hydrolases"/>
    <property type="match status" value="1"/>
</dbReference>
<protein>
    <submittedName>
        <fullName evidence="10">N-acetylglucosamine-6-phosphate deacetylase</fullName>
    </submittedName>
</protein>
<evidence type="ECO:0000256" key="3">
    <source>
        <dbReference type="ARBA" id="ARBA00022801"/>
    </source>
</evidence>
<proteinExistence type="inferred from homology"/>
<dbReference type="GO" id="GO:0046872">
    <property type="term" value="F:metal ion binding"/>
    <property type="evidence" value="ECO:0007669"/>
    <property type="project" value="UniProtKB-KW"/>
</dbReference>
<keyword evidence="11" id="KW-1185">Reference proteome</keyword>
<dbReference type="PIRSF" id="PIRSF038994">
    <property type="entry name" value="NagA"/>
    <property type="match status" value="1"/>
</dbReference>
<dbReference type="InterPro" id="IPR006680">
    <property type="entry name" value="Amidohydro-rel"/>
</dbReference>
<evidence type="ECO:0000256" key="6">
    <source>
        <dbReference type="PIRSR" id="PIRSR038994-1"/>
    </source>
</evidence>
<dbReference type="Pfam" id="PF01979">
    <property type="entry name" value="Amidohydro_1"/>
    <property type="match status" value="1"/>
</dbReference>
<dbReference type="PANTHER" id="PTHR11113">
    <property type="entry name" value="N-ACETYLGLUCOSAMINE-6-PHOSPHATE DEACETYLASE"/>
    <property type="match status" value="1"/>
</dbReference>
<keyword evidence="3 5" id="KW-0378">Hydrolase</keyword>
<feature type="binding site" evidence="7">
    <location>
        <begin position="208"/>
        <end position="209"/>
    </location>
    <ligand>
        <name>substrate</name>
    </ligand>
</feature>
<sequence>MKIGGQILTPRGLLSGQVTFEGGRIQHVVPGPAVDRFVLPGFIDSHVHGGGGGDTMDGPAGVRTLAQFHAQHGTTTLLPTTMTAPWPEVMNALRGVAEVRAFGVPGGADIPGAHLEGPFISPRRLGAQPPHALLPQSQRIGDVLALEVVRVVTLAPELEGAPKAAEAFAGMNVRVSLGHTAGRCEDAQQLMQRVRALGGVVGGTHLFNAMGGLAGREPGVVGALLASAHAYAELILDLHHVHETSFRAALAALGNRLTLVTDAIRAAGLGDGISELGGQEVQVRNGRAQLSDGTLAGSVLTLDVALRNALSLGLSLEETSALLSANPARYLGLSDRGRIESGCRADLVVLDTDYAVQEVWIKGSRVA</sequence>
<dbReference type="PANTHER" id="PTHR11113:SF14">
    <property type="entry name" value="N-ACETYLGLUCOSAMINE-6-PHOSPHATE DEACETYLASE"/>
    <property type="match status" value="1"/>
</dbReference>
<evidence type="ECO:0000256" key="8">
    <source>
        <dbReference type="PIRSR" id="PIRSR038994-3"/>
    </source>
</evidence>
<keyword evidence="2 8" id="KW-0479">Metal-binding</keyword>
<evidence type="ECO:0000256" key="7">
    <source>
        <dbReference type="PIRSR" id="PIRSR038994-2"/>
    </source>
</evidence>
<name>L0A2S4_DEIPD</name>